<dbReference type="InterPro" id="IPR003583">
    <property type="entry name" value="Hlx-hairpin-Hlx_DNA-bd_motif"/>
</dbReference>
<dbReference type="Gene3D" id="2.40.50.140">
    <property type="entry name" value="Nucleic acid-binding proteins"/>
    <property type="match status" value="1"/>
</dbReference>
<evidence type="ECO:0000256" key="6">
    <source>
        <dbReference type="HAMAP-Rule" id="MF_00031"/>
    </source>
</evidence>
<reference evidence="8" key="2">
    <citation type="submission" date="2006-05" db="EMBL/GenBank/DDBJ databases">
        <title>Sequencing of the draft genome and assembly of Desulfuromonas acetoxidans DSM 684.</title>
        <authorList>
            <consortium name="US DOE Joint Genome Institute (JGI-PGF)"/>
            <person name="Copeland A."/>
            <person name="Lucas S."/>
            <person name="Lapidus A."/>
            <person name="Barry K."/>
            <person name="Detter J.C."/>
            <person name="Glavina del Rio T."/>
            <person name="Hammon N."/>
            <person name="Israni S."/>
            <person name="Dalin E."/>
            <person name="Tice H."/>
            <person name="Bruce D."/>
            <person name="Pitluck S."/>
            <person name="Richardson P."/>
        </authorList>
    </citation>
    <scope>NUCLEOTIDE SEQUENCE [LARGE SCALE GENOMIC DNA]</scope>
    <source>
        <strain evidence="8">DSM 684</strain>
    </source>
</reference>
<keyword evidence="2 6" id="KW-0227">DNA damage</keyword>
<dbReference type="InterPro" id="IPR000085">
    <property type="entry name" value="RuvA"/>
</dbReference>
<dbReference type="SUPFAM" id="SSF47781">
    <property type="entry name" value="RuvA domain 2-like"/>
    <property type="match status" value="1"/>
</dbReference>
<evidence type="ECO:0000313" key="9">
    <source>
        <dbReference type="Proteomes" id="UP000005695"/>
    </source>
</evidence>
<accession>Q1JW71</accession>
<dbReference type="Gene3D" id="1.10.8.10">
    <property type="entry name" value="DNA helicase RuvA subunit, C-terminal domain"/>
    <property type="match status" value="1"/>
</dbReference>
<feature type="domain" description="Helix-hairpin-helix DNA-binding motif class 1" evidence="7">
    <location>
        <begin position="107"/>
        <end position="126"/>
    </location>
</feature>
<dbReference type="Gene3D" id="1.10.150.20">
    <property type="entry name" value="5' to 3' exonuclease, C-terminal subdomain"/>
    <property type="match status" value="1"/>
</dbReference>
<gene>
    <name evidence="6" type="primary">ruvA</name>
    <name evidence="8" type="ORF">Dace_0287</name>
</gene>
<evidence type="ECO:0000256" key="4">
    <source>
        <dbReference type="ARBA" id="ARBA00023172"/>
    </source>
</evidence>
<feature type="domain" description="Helix-hairpin-helix DNA-binding motif class 1" evidence="7">
    <location>
        <begin position="72"/>
        <end position="91"/>
    </location>
</feature>
<keyword evidence="8" id="KW-0547">Nucleotide-binding</keyword>
<dbReference type="SMART" id="SM00278">
    <property type="entry name" value="HhH1"/>
    <property type="match status" value="2"/>
</dbReference>
<comment type="caution">
    <text evidence="8">The sequence shown here is derived from an EMBL/GenBank/DDBJ whole genome shotgun (WGS) entry which is preliminary data.</text>
</comment>
<dbReference type="OrthoDB" id="5293449at2"/>
<keyword evidence="8" id="KW-0067">ATP-binding</keyword>
<protein>
    <recommendedName>
        <fullName evidence="6">Holliday junction branch migration complex subunit RuvA</fullName>
    </recommendedName>
</protein>
<sequence>MIARLCGTIVSKTIDQVIVDVNGVGYQVSVPLSSFYQLEENQTATLQIYTHVREDALQLFGFQSLDEKQMFILLLSISGIGPKVALNILSHMDCHALRDCLLQEDAKRLATLPGIGKKTADRLILELREKVRKLYPEQPQTTQAAPEGVLHNNHHDDALSALINLGYKEKQASAALSRLTREFSSMEEMLKAALQQLSQ</sequence>
<keyword evidence="8" id="KW-0378">Hydrolase</keyword>
<evidence type="ECO:0000259" key="7">
    <source>
        <dbReference type="SMART" id="SM00278"/>
    </source>
</evidence>
<dbReference type="AlphaFoldDB" id="Q1JW71"/>
<comment type="caution">
    <text evidence="6">Lacks conserved residue(s) required for the propagation of feature annotation.</text>
</comment>
<dbReference type="Pfam" id="PF07499">
    <property type="entry name" value="RuvA_C"/>
    <property type="match status" value="1"/>
</dbReference>
<evidence type="ECO:0000256" key="3">
    <source>
        <dbReference type="ARBA" id="ARBA00023125"/>
    </source>
</evidence>
<dbReference type="CDD" id="cd14332">
    <property type="entry name" value="UBA_RuvA_C"/>
    <property type="match status" value="1"/>
</dbReference>
<dbReference type="InterPro" id="IPR036267">
    <property type="entry name" value="RuvA_C_sf"/>
</dbReference>
<organism evidence="8 9">
    <name type="scientific">Desulfuromonas acetoxidans (strain DSM 684 / 11070)</name>
    <dbReference type="NCBI Taxonomy" id="281689"/>
    <lineage>
        <taxon>Bacteria</taxon>
        <taxon>Pseudomonadati</taxon>
        <taxon>Thermodesulfobacteriota</taxon>
        <taxon>Desulfuromonadia</taxon>
        <taxon>Desulfuromonadales</taxon>
        <taxon>Desulfuromonadaceae</taxon>
        <taxon>Desulfuromonas</taxon>
    </lineage>
</organism>
<comment type="similarity">
    <text evidence="6">Belongs to the RuvA family.</text>
</comment>
<dbReference type="HAMAP" id="MF_00031">
    <property type="entry name" value="DNA_HJ_migration_RuvA"/>
    <property type="match status" value="1"/>
</dbReference>
<dbReference type="SUPFAM" id="SSF50249">
    <property type="entry name" value="Nucleic acid-binding proteins"/>
    <property type="match status" value="1"/>
</dbReference>
<comment type="subunit">
    <text evidence="6">Homotetramer. Forms an RuvA(8)-RuvB(12)-Holliday junction (HJ) complex. HJ DNA is sandwiched between 2 RuvA tetramers; dsDNA enters through RuvA and exits via RuvB. An RuvB hexamer assembles on each DNA strand where it exits the tetramer. Each RuvB hexamer is contacted by two RuvA subunits (via domain III) on 2 adjacent RuvB subunits; this complex drives branch migration. In the full resolvosome a probable DNA-RuvA(4)-RuvB(12)-RuvC(2) complex forms which resolves the HJ.</text>
</comment>
<name>Q1JW71_DESA6</name>
<evidence type="ECO:0000313" key="8">
    <source>
        <dbReference type="EMBL" id="EAT14497.1"/>
    </source>
</evidence>
<dbReference type="SUPFAM" id="SSF46929">
    <property type="entry name" value="DNA helicase RuvA subunit, C-terminal domain"/>
    <property type="match status" value="1"/>
</dbReference>
<comment type="subcellular location">
    <subcellularLocation>
        <location evidence="6">Cytoplasm</location>
    </subcellularLocation>
</comment>
<dbReference type="InterPro" id="IPR011114">
    <property type="entry name" value="RuvA_C"/>
</dbReference>
<dbReference type="GO" id="GO:0009379">
    <property type="term" value="C:Holliday junction helicase complex"/>
    <property type="evidence" value="ECO:0007669"/>
    <property type="project" value="InterPro"/>
</dbReference>
<comment type="domain">
    <text evidence="6">Has three domains with a flexible linker between the domains II and III and assumes an 'L' shape. Domain III is highly mobile and contacts RuvB.</text>
</comment>
<dbReference type="GO" id="GO:0048476">
    <property type="term" value="C:Holliday junction resolvase complex"/>
    <property type="evidence" value="ECO:0007669"/>
    <property type="project" value="UniProtKB-UniRule"/>
</dbReference>
<reference evidence="8" key="1">
    <citation type="submission" date="2006-05" db="EMBL/GenBank/DDBJ databases">
        <title>Annotation of the draft genome assembly of Desulfuromonas acetoxidans DSM 684.</title>
        <authorList>
            <consortium name="US DOE Joint Genome Institute (JGI-ORNL)"/>
            <person name="Larimer F."/>
            <person name="Land M."/>
            <person name="Hauser L."/>
        </authorList>
    </citation>
    <scope>NUCLEOTIDE SEQUENCE [LARGE SCALE GENOMIC DNA]</scope>
    <source>
        <strain evidence="8">DSM 684</strain>
    </source>
</reference>
<keyword evidence="1 6" id="KW-0963">Cytoplasm</keyword>
<keyword evidence="8" id="KW-0347">Helicase</keyword>
<comment type="function">
    <text evidence="6">The RuvA-RuvB-RuvC complex processes Holliday junction (HJ) DNA during genetic recombination and DNA repair, while the RuvA-RuvB complex plays an important role in the rescue of blocked DNA replication forks via replication fork reversal (RFR). RuvA specifically binds to HJ cruciform DNA, conferring on it an open structure. The RuvB hexamer acts as an ATP-dependent pump, pulling dsDNA into and through the RuvAB complex. HJ branch migration allows RuvC to scan DNA until it finds its consensus sequence, where it cleaves and resolves the cruciform DNA.</text>
</comment>
<evidence type="ECO:0000256" key="1">
    <source>
        <dbReference type="ARBA" id="ARBA00022490"/>
    </source>
</evidence>
<dbReference type="InterPro" id="IPR010994">
    <property type="entry name" value="RuvA_2-like"/>
</dbReference>
<evidence type="ECO:0000256" key="5">
    <source>
        <dbReference type="ARBA" id="ARBA00023204"/>
    </source>
</evidence>
<dbReference type="Proteomes" id="UP000005695">
    <property type="component" value="Unassembled WGS sequence"/>
</dbReference>
<dbReference type="RefSeq" id="WP_006002643.1">
    <property type="nucleotide sequence ID" value="NZ_AAEW02000024.1"/>
</dbReference>
<dbReference type="GO" id="GO:0009378">
    <property type="term" value="F:four-way junction helicase activity"/>
    <property type="evidence" value="ECO:0007669"/>
    <property type="project" value="InterPro"/>
</dbReference>
<dbReference type="GO" id="GO:0000400">
    <property type="term" value="F:four-way junction DNA binding"/>
    <property type="evidence" value="ECO:0007669"/>
    <property type="project" value="UniProtKB-UniRule"/>
</dbReference>
<dbReference type="InterPro" id="IPR013849">
    <property type="entry name" value="DNA_helicase_Holl-junc_RuvA_I"/>
</dbReference>
<dbReference type="GO" id="GO:0006310">
    <property type="term" value="P:DNA recombination"/>
    <property type="evidence" value="ECO:0007669"/>
    <property type="project" value="UniProtKB-UniRule"/>
</dbReference>
<dbReference type="GO" id="GO:0005524">
    <property type="term" value="F:ATP binding"/>
    <property type="evidence" value="ECO:0007669"/>
    <property type="project" value="InterPro"/>
</dbReference>
<keyword evidence="5 6" id="KW-0234">DNA repair</keyword>
<keyword evidence="4 6" id="KW-0233">DNA recombination</keyword>
<dbReference type="GO" id="GO:0006281">
    <property type="term" value="P:DNA repair"/>
    <property type="evidence" value="ECO:0007669"/>
    <property type="project" value="UniProtKB-UniRule"/>
</dbReference>
<proteinExistence type="inferred from homology"/>
<dbReference type="InterPro" id="IPR012340">
    <property type="entry name" value="NA-bd_OB-fold"/>
</dbReference>
<dbReference type="Pfam" id="PF01330">
    <property type="entry name" value="RuvA_N"/>
    <property type="match status" value="1"/>
</dbReference>
<feature type="region of interest" description="Domain II" evidence="6">
    <location>
        <begin position="64"/>
        <end position="141"/>
    </location>
</feature>
<feature type="region of interest" description="Domain III" evidence="6">
    <location>
        <begin position="150"/>
        <end position="199"/>
    </location>
</feature>
<keyword evidence="3 6" id="KW-0238">DNA-binding</keyword>
<keyword evidence="9" id="KW-1185">Reference proteome</keyword>
<dbReference type="NCBIfam" id="TIGR00084">
    <property type="entry name" value="ruvA"/>
    <property type="match status" value="1"/>
</dbReference>
<evidence type="ECO:0000256" key="2">
    <source>
        <dbReference type="ARBA" id="ARBA00022763"/>
    </source>
</evidence>
<dbReference type="GO" id="GO:0005737">
    <property type="term" value="C:cytoplasm"/>
    <property type="evidence" value="ECO:0007669"/>
    <property type="project" value="UniProtKB-SubCell"/>
</dbReference>
<dbReference type="Pfam" id="PF14520">
    <property type="entry name" value="HHH_5"/>
    <property type="match status" value="1"/>
</dbReference>
<dbReference type="EMBL" id="AAEW02000024">
    <property type="protein sequence ID" value="EAT14497.1"/>
    <property type="molecule type" value="Genomic_DNA"/>
</dbReference>